<gene>
    <name evidence="12" type="primary">xcr1b.2</name>
</gene>
<evidence type="ECO:0000256" key="4">
    <source>
        <dbReference type="ARBA" id="ARBA00023040"/>
    </source>
</evidence>
<protein>
    <submittedName>
        <fullName evidence="12">Chemokine XC receptor 1</fullName>
    </submittedName>
</protein>
<evidence type="ECO:0000256" key="2">
    <source>
        <dbReference type="ARBA" id="ARBA00022692"/>
    </source>
</evidence>
<dbReference type="PANTHER" id="PTHR10489">
    <property type="entry name" value="CELL ADHESION MOLECULE"/>
    <property type="match status" value="1"/>
</dbReference>
<dbReference type="RefSeq" id="XP_031415930.1">
    <property type="nucleotide sequence ID" value="XM_031560070.1"/>
</dbReference>
<feature type="domain" description="G-protein coupled receptors family 1 profile" evidence="10">
    <location>
        <begin position="45"/>
        <end position="291"/>
    </location>
</feature>
<dbReference type="GeneID" id="116218421"/>
<feature type="transmembrane region" description="Helical" evidence="9">
    <location>
        <begin position="92"/>
        <end position="122"/>
    </location>
</feature>
<evidence type="ECO:0000256" key="3">
    <source>
        <dbReference type="ARBA" id="ARBA00022989"/>
    </source>
</evidence>
<feature type="transmembrane region" description="Helical" evidence="9">
    <location>
        <begin position="268"/>
        <end position="293"/>
    </location>
</feature>
<keyword evidence="2 8" id="KW-0812">Transmembrane</keyword>
<evidence type="ECO:0000259" key="10">
    <source>
        <dbReference type="PROSITE" id="PS50262"/>
    </source>
</evidence>
<evidence type="ECO:0000256" key="8">
    <source>
        <dbReference type="RuleBase" id="RU000688"/>
    </source>
</evidence>
<reference evidence="12" key="1">
    <citation type="submission" date="2025-08" db="UniProtKB">
        <authorList>
            <consortium name="RefSeq"/>
        </authorList>
    </citation>
    <scope>IDENTIFICATION</scope>
</reference>
<dbReference type="InterPro" id="IPR017452">
    <property type="entry name" value="GPCR_Rhodpsn_7TM"/>
</dbReference>
<dbReference type="GO" id="GO:0016493">
    <property type="term" value="F:C-C chemokine receptor activity"/>
    <property type="evidence" value="ECO:0007669"/>
    <property type="project" value="TreeGrafter"/>
</dbReference>
<evidence type="ECO:0000256" key="5">
    <source>
        <dbReference type="ARBA" id="ARBA00023136"/>
    </source>
</evidence>
<dbReference type="Proteomes" id="UP000515152">
    <property type="component" value="Chromosome 22"/>
</dbReference>
<accession>A0A6P8EVM4</accession>
<feature type="transmembrane region" description="Helical" evidence="9">
    <location>
        <begin position="143"/>
        <end position="165"/>
    </location>
</feature>
<dbReference type="Gene3D" id="1.20.1070.10">
    <property type="entry name" value="Rhodopsin 7-helix transmembrane proteins"/>
    <property type="match status" value="1"/>
</dbReference>
<name>A0A6P8EVM4_CLUHA</name>
<evidence type="ECO:0000256" key="1">
    <source>
        <dbReference type="ARBA" id="ARBA00004370"/>
    </source>
</evidence>
<keyword evidence="11" id="KW-1185">Reference proteome</keyword>
<dbReference type="AlphaFoldDB" id="A0A6P8EVM4"/>
<evidence type="ECO:0000256" key="9">
    <source>
        <dbReference type="SAM" id="Phobius"/>
    </source>
</evidence>
<keyword evidence="5 9" id="KW-0472">Membrane</keyword>
<organism evidence="11 12">
    <name type="scientific">Clupea harengus</name>
    <name type="common">Atlantic herring</name>
    <dbReference type="NCBI Taxonomy" id="7950"/>
    <lineage>
        <taxon>Eukaryota</taxon>
        <taxon>Metazoa</taxon>
        <taxon>Chordata</taxon>
        <taxon>Craniata</taxon>
        <taxon>Vertebrata</taxon>
        <taxon>Euteleostomi</taxon>
        <taxon>Actinopterygii</taxon>
        <taxon>Neopterygii</taxon>
        <taxon>Teleostei</taxon>
        <taxon>Clupei</taxon>
        <taxon>Clupeiformes</taxon>
        <taxon>Clupeoidei</taxon>
        <taxon>Clupeidae</taxon>
        <taxon>Clupea</taxon>
    </lineage>
</organism>
<comment type="similarity">
    <text evidence="8">Belongs to the G-protein coupled receptor 1 family.</text>
</comment>
<sequence>MLDSLTETNNQSLLNENPIELCPINDHGQIRATCFLLIFALSMVGNCLLVYALVCLEDLRRVSNIFFLCLASFDILVTLTLPFWAVDHLHHWVFGIAGCQLLIGAFFVGQHGGLMLLTAMTLDRFCTVVLKGRHTALSRQRLLCARIVCTATWVISIAACLREALNSRTVETEDGVYLCEYGEVGELEESVGYYMQIIFLFLLPFVIIVFCYSCILRTVMSVPNMRGRQPTVVLMLCIVTAFFTCWGPYNLVLYLLSLDISDCETQKYISLAHHICQILAYSHCCINPVLYMLRPRFRTILCRLVCCSVPASQPISLSHMSHNAVGMHDGPNPSTMCVEMMLMEQ</sequence>
<dbReference type="OrthoDB" id="8733891at2759"/>
<dbReference type="SUPFAM" id="SSF81321">
    <property type="entry name" value="Family A G protein-coupled receptor-like"/>
    <property type="match status" value="1"/>
</dbReference>
<dbReference type="CTD" id="101883597"/>
<feature type="transmembrane region" description="Helical" evidence="9">
    <location>
        <begin position="30"/>
        <end position="53"/>
    </location>
</feature>
<dbReference type="InterPro" id="IPR050119">
    <property type="entry name" value="CCR1-9-like"/>
</dbReference>
<proteinExistence type="inferred from homology"/>
<dbReference type="PROSITE" id="PS50262">
    <property type="entry name" value="G_PROTEIN_RECEP_F1_2"/>
    <property type="match status" value="1"/>
</dbReference>
<dbReference type="PANTHER" id="PTHR10489:SF730">
    <property type="entry name" value="CHEMOKINE XC RECEPTOR 1"/>
    <property type="match status" value="1"/>
</dbReference>
<evidence type="ECO:0000313" key="12">
    <source>
        <dbReference type="RefSeq" id="XP_031415930.1"/>
    </source>
</evidence>
<dbReference type="GO" id="GO:0060326">
    <property type="term" value="P:cell chemotaxis"/>
    <property type="evidence" value="ECO:0007669"/>
    <property type="project" value="TreeGrafter"/>
</dbReference>
<evidence type="ECO:0000256" key="6">
    <source>
        <dbReference type="ARBA" id="ARBA00023170"/>
    </source>
</evidence>
<keyword evidence="3 9" id="KW-1133">Transmembrane helix</keyword>
<dbReference type="Pfam" id="PF00001">
    <property type="entry name" value="7tm_1"/>
    <property type="match status" value="1"/>
</dbReference>
<keyword evidence="6 8" id="KW-0675">Receptor</keyword>
<feature type="transmembrane region" description="Helical" evidence="9">
    <location>
        <begin position="193"/>
        <end position="220"/>
    </location>
</feature>
<keyword evidence="7 8" id="KW-0807">Transducer</keyword>
<feature type="transmembrane region" description="Helical" evidence="9">
    <location>
        <begin position="232"/>
        <end position="256"/>
    </location>
</feature>
<dbReference type="GO" id="GO:0009897">
    <property type="term" value="C:external side of plasma membrane"/>
    <property type="evidence" value="ECO:0007669"/>
    <property type="project" value="TreeGrafter"/>
</dbReference>
<comment type="subcellular location">
    <subcellularLocation>
        <location evidence="1">Membrane</location>
    </subcellularLocation>
</comment>
<dbReference type="GO" id="GO:0006955">
    <property type="term" value="P:immune response"/>
    <property type="evidence" value="ECO:0007669"/>
    <property type="project" value="TreeGrafter"/>
</dbReference>
<dbReference type="KEGG" id="char:116218421"/>
<keyword evidence="4 8" id="KW-0297">G-protein coupled receptor</keyword>
<feature type="transmembrane region" description="Helical" evidence="9">
    <location>
        <begin position="65"/>
        <end position="86"/>
    </location>
</feature>
<dbReference type="PRINTS" id="PR00237">
    <property type="entry name" value="GPCRRHODOPSN"/>
</dbReference>
<dbReference type="GO" id="GO:0019722">
    <property type="term" value="P:calcium-mediated signaling"/>
    <property type="evidence" value="ECO:0007669"/>
    <property type="project" value="TreeGrafter"/>
</dbReference>
<dbReference type="GO" id="GO:0019957">
    <property type="term" value="F:C-C chemokine binding"/>
    <property type="evidence" value="ECO:0007669"/>
    <property type="project" value="TreeGrafter"/>
</dbReference>
<evidence type="ECO:0000256" key="7">
    <source>
        <dbReference type="ARBA" id="ARBA00023224"/>
    </source>
</evidence>
<dbReference type="GO" id="GO:0007204">
    <property type="term" value="P:positive regulation of cytosolic calcium ion concentration"/>
    <property type="evidence" value="ECO:0007669"/>
    <property type="project" value="TreeGrafter"/>
</dbReference>
<dbReference type="PROSITE" id="PS00237">
    <property type="entry name" value="G_PROTEIN_RECEP_F1_1"/>
    <property type="match status" value="1"/>
</dbReference>
<evidence type="ECO:0000313" key="11">
    <source>
        <dbReference type="Proteomes" id="UP000515152"/>
    </source>
</evidence>
<dbReference type="InterPro" id="IPR000276">
    <property type="entry name" value="GPCR_Rhodpsn"/>
</dbReference>